<sequence>MRLDAVTTILLCALSASGWRTFVVSHADGQDDTPALKTVLSSGNFSSNSTILFEKGVKYNIFTPLTFPVLNNVEVALMSYDSPSDGAKFQGFQLAIVGSSSFPGAWFTFSGGNNVTLRGSTDLEWGWVDGHGQAWWDAMQQTNRPHGWAFSKITNGVIRDMKLWKPIGWNFATSGSSNLHVFNNKIVAVSSTGSFPFNT</sequence>
<keyword evidence="2" id="KW-0964">Secreted</keyword>
<keyword evidence="10" id="KW-1185">Reference proteome</keyword>
<comment type="subcellular location">
    <subcellularLocation>
        <location evidence="1">Secreted</location>
    </subcellularLocation>
</comment>
<accession>A0A1C7LUV5</accession>
<dbReference type="OrthoDB" id="187139at2759"/>
<feature type="signal peptide" evidence="8">
    <location>
        <begin position="1"/>
        <end position="18"/>
    </location>
</feature>
<dbReference type="Gene3D" id="2.160.20.10">
    <property type="entry name" value="Single-stranded right-handed beta-helix, Pectin lyase-like"/>
    <property type="match status" value="1"/>
</dbReference>
<protein>
    <recommendedName>
        <fullName evidence="6">galacturonan 1,4-alpha-galacturonidase</fullName>
        <ecNumber evidence="6">3.2.1.67</ecNumber>
    </recommendedName>
</protein>
<dbReference type="GO" id="GO:0005576">
    <property type="term" value="C:extracellular region"/>
    <property type="evidence" value="ECO:0007669"/>
    <property type="project" value="UniProtKB-SubCell"/>
</dbReference>
<evidence type="ECO:0000256" key="6">
    <source>
        <dbReference type="ARBA" id="ARBA00038933"/>
    </source>
</evidence>
<dbReference type="SUPFAM" id="SSF51126">
    <property type="entry name" value="Pectin lyase-like"/>
    <property type="match status" value="1"/>
</dbReference>
<comment type="function">
    <text evidence="5">Specific in hydrolyzing the terminal glycosidic bond of polygalacturonic acid and oligogalacturonates.</text>
</comment>
<evidence type="ECO:0000256" key="5">
    <source>
        <dbReference type="ARBA" id="ARBA00037312"/>
    </source>
</evidence>
<evidence type="ECO:0000313" key="10">
    <source>
        <dbReference type="Proteomes" id="UP000092993"/>
    </source>
</evidence>
<reference evidence="9 10" key="1">
    <citation type="submission" date="2016-03" db="EMBL/GenBank/DDBJ databases">
        <title>Whole genome sequencing of Grifola frondosa 9006-11.</title>
        <authorList>
            <person name="Min B."/>
            <person name="Park H."/>
            <person name="Kim J.-G."/>
            <person name="Cho H."/>
            <person name="Oh Y.-L."/>
            <person name="Kong W.-S."/>
            <person name="Choi I.-G."/>
        </authorList>
    </citation>
    <scope>NUCLEOTIDE SEQUENCE [LARGE SCALE GENOMIC DNA]</scope>
    <source>
        <strain evidence="9 10">9006-11</strain>
    </source>
</reference>
<gene>
    <name evidence="9" type="primary">pgxC_0</name>
    <name evidence="9" type="ORF">A0H81_11513</name>
</gene>
<evidence type="ECO:0000256" key="4">
    <source>
        <dbReference type="ARBA" id="ARBA00023157"/>
    </source>
</evidence>
<dbReference type="InterPro" id="IPR011050">
    <property type="entry name" value="Pectin_lyase_fold/virulence"/>
</dbReference>
<dbReference type="InterPro" id="IPR012334">
    <property type="entry name" value="Pectin_lyas_fold"/>
</dbReference>
<dbReference type="PANTHER" id="PTHR31736">
    <property type="match status" value="1"/>
</dbReference>
<evidence type="ECO:0000256" key="2">
    <source>
        <dbReference type="ARBA" id="ARBA00022525"/>
    </source>
</evidence>
<feature type="chain" id="PRO_5008888786" description="galacturonan 1,4-alpha-galacturonidase" evidence="8">
    <location>
        <begin position="19"/>
        <end position="199"/>
    </location>
</feature>
<name>A0A1C7LUV5_GRIFR</name>
<dbReference type="PANTHER" id="PTHR31736:SF11">
    <property type="entry name" value="EXOPOLYGALACTURONASE C-RELATED"/>
    <property type="match status" value="1"/>
</dbReference>
<evidence type="ECO:0000313" key="9">
    <source>
        <dbReference type="EMBL" id="OBZ68553.1"/>
    </source>
</evidence>
<evidence type="ECO:0000256" key="8">
    <source>
        <dbReference type="SAM" id="SignalP"/>
    </source>
</evidence>
<dbReference type="EC" id="3.2.1.67" evidence="6"/>
<dbReference type="OMA" id="AWWDAQQ"/>
<comment type="catalytic activity">
    <reaction evidence="7">
        <text>[(1-&gt;4)-alpha-D-galacturonosyl](n) + H2O = alpha-D-galacturonate + [(1-&gt;4)-alpha-D-galacturonosyl](n-1)</text>
        <dbReference type="Rhea" id="RHEA:14117"/>
        <dbReference type="Rhea" id="RHEA-COMP:14570"/>
        <dbReference type="Rhea" id="RHEA-COMP:14572"/>
        <dbReference type="ChEBI" id="CHEBI:15377"/>
        <dbReference type="ChEBI" id="CHEBI:58658"/>
        <dbReference type="ChEBI" id="CHEBI:140523"/>
        <dbReference type="EC" id="3.2.1.67"/>
    </reaction>
</comment>
<dbReference type="EMBL" id="LUGG01000020">
    <property type="protein sequence ID" value="OBZ68553.1"/>
    <property type="molecule type" value="Genomic_DNA"/>
</dbReference>
<evidence type="ECO:0000256" key="1">
    <source>
        <dbReference type="ARBA" id="ARBA00004613"/>
    </source>
</evidence>
<proteinExistence type="predicted"/>
<keyword evidence="3" id="KW-0677">Repeat</keyword>
<evidence type="ECO:0000256" key="3">
    <source>
        <dbReference type="ARBA" id="ARBA00022737"/>
    </source>
</evidence>
<keyword evidence="4" id="KW-1015">Disulfide bond</keyword>
<keyword evidence="8" id="KW-0732">Signal</keyword>
<dbReference type="AlphaFoldDB" id="A0A1C7LUV5"/>
<dbReference type="Proteomes" id="UP000092993">
    <property type="component" value="Unassembled WGS sequence"/>
</dbReference>
<dbReference type="GO" id="GO:0047911">
    <property type="term" value="F:galacturan 1,4-alpha-galacturonidase activity"/>
    <property type="evidence" value="ECO:0007669"/>
    <property type="project" value="UniProtKB-EC"/>
</dbReference>
<comment type="caution">
    <text evidence="9">The sequence shown here is derived from an EMBL/GenBank/DDBJ whole genome shotgun (WGS) entry which is preliminary data.</text>
</comment>
<evidence type="ECO:0000256" key="7">
    <source>
        <dbReference type="ARBA" id="ARBA00048766"/>
    </source>
</evidence>
<organism evidence="9 10">
    <name type="scientific">Grifola frondosa</name>
    <name type="common">Maitake</name>
    <name type="synonym">Polyporus frondosus</name>
    <dbReference type="NCBI Taxonomy" id="5627"/>
    <lineage>
        <taxon>Eukaryota</taxon>
        <taxon>Fungi</taxon>
        <taxon>Dikarya</taxon>
        <taxon>Basidiomycota</taxon>
        <taxon>Agaricomycotina</taxon>
        <taxon>Agaricomycetes</taxon>
        <taxon>Polyporales</taxon>
        <taxon>Grifolaceae</taxon>
        <taxon>Grifola</taxon>
    </lineage>
</organism>